<dbReference type="AlphaFoldDB" id="A0A5E4MXY4"/>
<proteinExistence type="predicted"/>
<accession>A0A5E4MXY4</accession>
<keyword evidence="2" id="KW-1185">Reference proteome</keyword>
<organism evidence="1 2">
    <name type="scientific">Cinara cedri</name>
    <dbReference type="NCBI Taxonomy" id="506608"/>
    <lineage>
        <taxon>Eukaryota</taxon>
        <taxon>Metazoa</taxon>
        <taxon>Ecdysozoa</taxon>
        <taxon>Arthropoda</taxon>
        <taxon>Hexapoda</taxon>
        <taxon>Insecta</taxon>
        <taxon>Pterygota</taxon>
        <taxon>Neoptera</taxon>
        <taxon>Paraneoptera</taxon>
        <taxon>Hemiptera</taxon>
        <taxon>Sternorrhyncha</taxon>
        <taxon>Aphidomorpha</taxon>
        <taxon>Aphidoidea</taxon>
        <taxon>Aphididae</taxon>
        <taxon>Lachninae</taxon>
        <taxon>Cinara</taxon>
    </lineage>
</organism>
<gene>
    <name evidence="1" type="ORF">CINCED_3A021563</name>
</gene>
<protein>
    <submittedName>
        <fullName evidence="1">Uncharacterized protein</fullName>
    </submittedName>
</protein>
<name>A0A5E4MXY4_9HEMI</name>
<evidence type="ECO:0000313" key="1">
    <source>
        <dbReference type="EMBL" id="VVC36492.1"/>
    </source>
</evidence>
<evidence type="ECO:0000313" key="2">
    <source>
        <dbReference type="Proteomes" id="UP000325440"/>
    </source>
</evidence>
<reference evidence="1 2" key="1">
    <citation type="submission" date="2019-08" db="EMBL/GenBank/DDBJ databases">
        <authorList>
            <person name="Alioto T."/>
            <person name="Alioto T."/>
            <person name="Gomez Garrido J."/>
        </authorList>
    </citation>
    <scope>NUCLEOTIDE SEQUENCE [LARGE SCALE GENOMIC DNA]</scope>
</reference>
<sequence length="164" mass="18908">MKLHGEPEKRSLIALLNLKGNAHARNAIVRLARPFNAQTLAPSLNYCRSGTRLRTALRIAFCARAYMTRPAPAAHLSIRARNGFEMRGQRERAPLITPARCARVRCPPHFGFVYRKQIKHGVSDFRKRKTRYRITRRNQLSMLMRPRPTTAHSSAETFRIKTFN</sequence>
<dbReference type="Proteomes" id="UP000325440">
    <property type="component" value="Unassembled WGS sequence"/>
</dbReference>
<dbReference type="EMBL" id="CABPRJ010001433">
    <property type="protein sequence ID" value="VVC36492.1"/>
    <property type="molecule type" value="Genomic_DNA"/>
</dbReference>